<dbReference type="OrthoDB" id="7594866at2"/>
<dbReference type="Proteomes" id="UP000263833">
    <property type="component" value="Unassembled WGS sequence"/>
</dbReference>
<dbReference type="EMBL" id="QRGP01000001">
    <property type="protein sequence ID" value="RDV07311.1"/>
    <property type="molecule type" value="Genomic_DNA"/>
</dbReference>
<dbReference type="Pfam" id="PF07238">
    <property type="entry name" value="PilZ"/>
    <property type="match status" value="1"/>
</dbReference>
<evidence type="ECO:0000313" key="3">
    <source>
        <dbReference type="Proteomes" id="UP000263833"/>
    </source>
</evidence>
<dbReference type="SUPFAM" id="SSF141371">
    <property type="entry name" value="PilZ domain-like"/>
    <property type="match status" value="1"/>
</dbReference>
<gene>
    <name evidence="2" type="ORF">DXH95_08095</name>
</gene>
<feature type="domain" description="PilZ" evidence="1">
    <location>
        <begin position="33"/>
        <end position="100"/>
    </location>
</feature>
<evidence type="ECO:0000259" key="1">
    <source>
        <dbReference type="Pfam" id="PF07238"/>
    </source>
</evidence>
<dbReference type="Gene3D" id="2.40.10.220">
    <property type="entry name" value="predicted glycosyltransferase like domains"/>
    <property type="match status" value="1"/>
</dbReference>
<comment type="caution">
    <text evidence="2">The sequence shown here is derived from an EMBL/GenBank/DDBJ whole genome shotgun (WGS) entry which is preliminary data.</text>
</comment>
<dbReference type="AlphaFoldDB" id="A0A371BIY7"/>
<dbReference type="RefSeq" id="WP_115548855.1">
    <property type="nucleotide sequence ID" value="NZ_QRGP01000001.1"/>
</dbReference>
<reference evidence="3" key="1">
    <citation type="submission" date="2018-08" db="EMBL/GenBank/DDBJ databases">
        <authorList>
            <person name="Kim S.-J."/>
            <person name="Jung G.-Y."/>
        </authorList>
    </citation>
    <scope>NUCLEOTIDE SEQUENCE [LARGE SCALE GENOMIC DNA]</scope>
    <source>
        <strain evidence="3">GY_G</strain>
    </source>
</reference>
<dbReference type="GO" id="GO:0035438">
    <property type="term" value="F:cyclic-di-GMP binding"/>
    <property type="evidence" value="ECO:0007669"/>
    <property type="project" value="InterPro"/>
</dbReference>
<sequence>MGLATSAYRKVAPARLEQRGAARHPVAIKRASIRGHGRQSADAELDDLSVYGCRISVDGEFKPGERLWLRFAGGKAIAASAVWYDAGKLGCRFDEPLERNLFRSLTLVFD</sequence>
<protein>
    <submittedName>
        <fullName evidence="2">PilZ domain-containing protein</fullName>
    </submittedName>
</protein>
<organism evidence="2 3">
    <name type="scientific">Sphingorhabdus pulchriflava</name>
    <dbReference type="NCBI Taxonomy" id="2292257"/>
    <lineage>
        <taxon>Bacteria</taxon>
        <taxon>Pseudomonadati</taxon>
        <taxon>Pseudomonadota</taxon>
        <taxon>Alphaproteobacteria</taxon>
        <taxon>Sphingomonadales</taxon>
        <taxon>Sphingomonadaceae</taxon>
        <taxon>Sphingorhabdus</taxon>
    </lineage>
</organism>
<evidence type="ECO:0000313" key="2">
    <source>
        <dbReference type="EMBL" id="RDV07311.1"/>
    </source>
</evidence>
<name>A0A371BIY7_9SPHN</name>
<accession>A0A371BIY7</accession>
<dbReference type="InterPro" id="IPR009875">
    <property type="entry name" value="PilZ_domain"/>
</dbReference>
<keyword evidence="3" id="KW-1185">Reference proteome</keyword>
<proteinExistence type="predicted"/>